<proteinExistence type="inferred from homology"/>
<dbReference type="Proteomes" id="UP000251942">
    <property type="component" value="Unassembled WGS sequence"/>
</dbReference>
<dbReference type="EC" id="2.1.1.-" evidence="4"/>
<reference evidence="7 9" key="2">
    <citation type="submission" date="2018-06" db="EMBL/GenBank/DDBJ databases">
        <authorList>
            <consortium name="Pathogen Informatics"/>
            <person name="Doyle S."/>
        </authorList>
    </citation>
    <scope>NUCLEOTIDE SEQUENCE [LARGE SCALE GENOMIC DNA]</scope>
    <source>
        <strain evidence="7 9">NCTC12022</strain>
    </source>
</reference>
<evidence type="ECO:0000259" key="5">
    <source>
        <dbReference type="Pfam" id="PF01555"/>
    </source>
</evidence>
<dbReference type="Proteomes" id="UP000054698">
    <property type="component" value="Unassembled WGS sequence"/>
</dbReference>
<dbReference type="Pfam" id="PF01555">
    <property type="entry name" value="N6_N4_Mtase"/>
    <property type="match status" value="1"/>
</dbReference>
<dbReference type="AlphaFoldDB" id="A0A0W0TM00"/>
<dbReference type="GO" id="GO:0008170">
    <property type="term" value="F:N-methyltransferase activity"/>
    <property type="evidence" value="ECO:0007669"/>
    <property type="project" value="InterPro"/>
</dbReference>
<name>A0A0W0TM00_9GAMM</name>
<dbReference type="GO" id="GO:0003677">
    <property type="term" value="F:DNA binding"/>
    <property type="evidence" value="ECO:0007669"/>
    <property type="project" value="InterPro"/>
</dbReference>
<dbReference type="PATRIC" id="fig|453.4.peg.1694"/>
<dbReference type="EMBL" id="LNYB01000080">
    <property type="protein sequence ID" value="KTC96633.1"/>
    <property type="molecule type" value="Genomic_DNA"/>
</dbReference>
<dbReference type="InterPro" id="IPR002941">
    <property type="entry name" value="DNA_methylase_N4/N6"/>
</dbReference>
<dbReference type="InterPro" id="IPR001091">
    <property type="entry name" value="RM_Methyltransferase"/>
</dbReference>
<evidence type="ECO:0000256" key="2">
    <source>
        <dbReference type="ARBA" id="ARBA00022603"/>
    </source>
</evidence>
<keyword evidence="8" id="KW-1185">Reference proteome</keyword>
<organism evidence="6 8">
    <name type="scientific">Legionella feeleii</name>
    <dbReference type="NCBI Taxonomy" id="453"/>
    <lineage>
        <taxon>Bacteria</taxon>
        <taxon>Pseudomonadati</taxon>
        <taxon>Pseudomonadota</taxon>
        <taxon>Gammaproteobacteria</taxon>
        <taxon>Legionellales</taxon>
        <taxon>Legionellaceae</taxon>
        <taxon>Legionella</taxon>
    </lineage>
</organism>
<evidence type="ECO:0000313" key="9">
    <source>
        <dbReference type="Proteomes" id="UP000251942"/>
    </source>
</evidence>
<dbReference type="InterPro" id="IPR002052">
    <property type="entry name" value="DNA_methylase_N6_adenine_CS"/>
</dbReference>
<sequence length="495" mass="57298">MPEHDHPGGLIHPYWARKPLNIIELLICTYSNKNDTILDPFMGSGTSVLAAVKNDRNIIGSDLNPTSKLFVDSMLNSTILPNKFKEILDFAVNDWIKFTLNLYQSKCGDYIERESFCVEGDYANSDFTLVFQEAKIKSLKDGKLKGATKIVKYVEYENEICEELLNAPIDFSKISFTENTRIAVHKNVKASDFFTERNTIFINYVHTFIKKQLTCEKEINFIKLFLSSMIPLLRLSDKKASSQWPYWRPKNHLTSRNPIVAINKRYVAFLNFFSWGKQYLNKPQIKTNIFQCAADSIIEKHKQKVDLIITDPPYADHAPYLEYSDFYWSIISGERNHNLWSHEIVKTNAVGRENDSLCYAIRMQDSIQTILKLLKDQGYFVFFYLDKNISHWNAIKTAIYSSNCIIEDVIAISKQRRSMKAVTSPGRTLDGDLIIVCKKDDSIQSLKTPILMKDILSNIKGNNYFERFTDFIKKFMMSEVSDLSNWRITDISRLI</sequence>
<dbReference type="EMBL" id="UASS01000011">
    <property type="protein sequence ID" value="SPX60708.1"/>
    <property type="molecule type" value="Genomic_DNA"/>
</dbReference>
<dbReference type="STRING" id="453.Lfee_1545"/>
<accession>A0A0W0TM00</accession>
<evidence type="ECO:0000313" key="6">
    <source>
        <dbReference type="EMBL" id="KTC96633.1"/>
    </source>
</evidence>
<feature type="domain" description="DNA methylase N-4/N-6" evidence="5">
    <location>
        <begin position="13"/>
        <end position="65"/>
    </location>
</feature>
<dbReference type="RefSeq" id="WP_162262675.1">
    <property type="nucleotide sequence ID" value="NZ_CAAAHT010000055.1"/>
</dbReference>
<dbReference type="InterPro" id="IPR029063">
    <property type="entry name" value="SAM-dependent_MTases_sf"/>
</dbReference>
<comment type="similarity">
    <text evidence="1 4">Belongs to the N(4)/N(6)-methyltransferase family.</text>
</comment>
<gene>
    <name evidence="6" type="primary">mboIIM</name>
    <name evidence="6" type="ORF">Lfee_1545</name>
    <name evidence="7" type="ORF">NCTC12022_01440</name>
</gene>
<keyword evidence="3 6" id="KW-0808">Transferase</keyword>
<evidence type="ECO:0000313" key="8">
    <source>
        <dbReference type="Proteomes" id="UP000054698"/>
    </source>
</evidence>
<evidence type="ECO:0000313" key="7">
    <source>
        <dbReference type="EMBL" id="SPX60708.1"/>
    </source>
</evidence>
<dbReference type="PROSITE" id="PS00092">
    <property type="entry name" value="N6_MTASE"/>
    <property type="match status" value="1"/>
</dbReference>
<dbReference type="PRINTS" id="PR00508">
    <property type="entry name" value="S21N4MTFRASE"/>
</dbReference>
<keyword evidence="2 6" id="KW-0489">Methyltransferase</keyword>
<dbReference type="SUPFAM" id="SSF53335">
    <property type="entry name" value="S-adenosyl-L-methionine-dependent methyltransferases"/>
    <property type="match status" value="3"/>
</dbReference>
<dbReference type="REBASE" id="383554">
    <property type="entry name" value="M2.Lfe12022ORF1439P"/>
</dbReference>
<evidence type="ECO:0000256" key="4">
    <source>
        <dbReference type="RuleBase" id="RU362026"/>
    </source>
</evidence>
<dbReference type="Gene3D" id="3.40.50.150">
    <property type="entry name" value="Vaccinia Virus protein VP39"/>
    <property type="match status" value="2"/>
</dbReference>
<dbReference type="GO" id="GO:0032259">
    <property type="term" value="P:methylation"/>
    <property type="evidence" value="ECO:0007669"/>
    <property type="project" value="UniProtKB-KW"/>
</dbReference>
<evidence type="ECO:0000256" key="3">
    <source>
        <dbReference type="ARBA" id="ARBA00022679"/>
    </source>
</evidence>
<protein>
    <recommendedName>
        <fullName evidence="4">Methyltransferase</fullName>
        <ecNumber evidence="4">2.1.1.-</ecNumber>
    </recommendedName>
</protein>
<evidence type="ECO:0000256" key="1">
    <source>
        <dbReference type="ARBA" id="ARBA00006594"/>
    </source>
</evidence>
<reference evidence="6 8" key="1">
    <citation type="submission" date="2015-11" db="EMBL/GenBank/DDBJ databases">
        <title>Genomic analysis of 38 Legionella species identifies large and diverse effector repertoires.</title>
        <authorList>
            <person name="Burstein D."/>
            <person name="Amaro F."/>
            <person name="Zusman T."/>
            <person name="Lifshitz Z."/>
            <person name="Cohen O."/>
            <person name="Gilbert J.A."/>
            <person name="Pupko T."/>
            <person name="Shuman H.A."/>
            <person name="Segal G."/>
        </authorList>
    </citation>
    <scope>NUCLEOTIDE SEQUENCE [LARGE SCALE GENOMIC DNA]</scope>
    <source>
        <strain evidence="6 8">WO-44C</strain>
    </source>
</reference>